<sequence length="58" mass="7167">MVFYTFFIFLWMPVRFQYGRDRLLETPYRHRLILCSSCIPCLLLLHMVMEKSHRESLQ</sequence>
<organism evidence="1">
    <name type="scientific">Rhizophora mucronata</name>
    <name type="common">Asiatic mangrove</name>
    <dbReference type="NCBI Taxonomy" id="61149"/>
    <lineage>
        <taxon>Eukaryota</taxon>
        <taxon>Viridiplantae</taxon>
        <taxon>Streptophyta</taxon>
        <taxon>Embryophyta</taxon>
        <taxon>Tracheophyta</taxon>
        <taxon>Spermatophyta</taxon>
        <taxon>Magnoliopsida</taxon>
        <taxon>eudicotyledons</taxon>
        <taxon>Gunneridae</taxon>
        <taxon>Pentapetalae</taxon>
        <taxon>rosids</taxon>
        <taxon>fabids</taxon>
        <taxon>Malpighiales</taxon>
        <taxon>Rhizophoraceae</taxon>
        <taxon>Rhizophora</taxon>
    </lineage>
</organism>
<dbReference type="EMBL" id="GGEC01060492">
    <property type="protein sequence ID" value="MBX40976.1"/>
    <property type="molecule type" value="Transcribed_RNA"/>
</dbReference>
<accession>A0A2P2NEQ6</accession>
<protein>
    <submittedName>
        <fullName evidence="1">Uncharacterized protein</fullName>
    </submittedName>
</protein>
<reference evidence="1" key="1">
    <citation type="submission" date="2018-02" db="EMBL/GenBank/DDBJ databases">
        <title>Rhizophora mucronata_Transcriptome.</title>
        <authorList>
            <person name="Meera S.P."/>
            <person name="Sreeshan A."/>
            <person name="Augustine A."/>
        </authorList>
    </citation>
    <scope>NUCLEOTIDE SEQUENCE</scope>
    <source>
        <tissue evidence="1">Leaf</tissue>
    </source>
</reference>
<proteinExistence type="predicted"/>
<name>A0A2P2NEQ6_RHIMU</name>
<dbReference type="AlphaFoldDB" id="A0A2P2NEQ6"/>
<evidence type="ECO:0000313" key="1">
    <source>
        <dbReference type="EMBL" id="MBX40976.1"/>
    </source>
</evidence>